<dbReference type="InterPro" id="IPR005467">
    <property type="entry name" value="His_kinase_dom"/>
</dbReference>
<dbReference type="EC" id="2.7.13.3" evidence="2"/>
<dbReference type="GO" id="GO:0000155">
    <property type="term" value="F:phosphorelay sensor kinase activity"/>
    <property type="evidence" value="ECO:0007669"/>
    <property type="project" value="InterPro"/>
</dbReference>
<dbReference type="SUPFAM" id="SSF63825">
    <property type="entry name" value="YWTD domain"/>
    <property type="match status" value="1"/>
</dbReference>
<dbReference type="SUPFAM" id="SSF55874">
    <property type="entry name" value="ATPase domain of HSP90 chaperone/DNA topoisomerase II/histidine kinase"/>
    <property type="match status" value="1"/>
</dbReference>
<dbReference type="Gene3D" id="3.30.565.10">
    <property type="entry name" value="Histidine kinase-like ATPase, C-terminal domain"/>
    <property type="match status" value="1"/>
</dbReference>
<dbReference type="Pfam" id="PF02518">
    <property type="entry name" value="HATPase_c"/>
    <property type="match status" value="1"/>
</dbReference>
<keyword evidence="4" id="KW-0808">Transferase</keyword>
<feature type="domain" description="Histidine kinase" evidence="6">
    <location>
        <begin position="842"/>
        <end position="1059"/>
    </location>
</feature>
<dbReference type="AlphaFoldDB" id="A0A395M4V9"/>
<evidence type="ECO:0000256" key="2">
    <source>
        <dbReference type="ARBA" id="ARBA00012438"/>
    </source>
</evidence>
<dbReference type="PANTHER" id="PTHR43547:SF2">
    <property type="entry name" value="HYBRID SIGNAL TRANSDUCTION HISTIDINE KINASE C"/>
    <property type="match status" value="1"/>
</dbReference>
<reference evidence="7 8" key="1">
    <citation type="journal article" date="2011" name="ISME J.">
        <title>Community ecology of hot spring cyanobacterial mats: predominant populations and their functional potential.</title>
        <authorList>
            <person name="Klatt C.G."/>
            <person name="Wood J.M."/>
            <person name="Rusch D.B."/>
            <person name="Bateson M.M."/>
            <person name="Hamamura N."/>
            <person name="Heidelberg J.F."/>
            <person name="Grossman A.R."/>
            <person name="Bhaya D."/>
            <person name="Cohan F.M."/>
            <person name="Kuhl M."/>
            <person name="Bryant D.A."/>
            <person name="Ward D.M."/>
        </authorList>
    </citation>
    <scope>NUCLEOTIDE SEQUENCE [LARGE SCALE GENOMIC DNA]</scope>
    <source>
        <strain evidence="7">OS</strain>
    </source>
</reference>
<comment type="catalytic activity">
    <reaction evidence="1">
        <text>ATP + protein L-histidine = ADP + protein N-phospho-L-histidine.</text>
        <dbReference type="EC" id="2.7.13.3"/>
    </reaction>
</comment>
<dbReference type="InterPro" id="IPR003661">
    <property type="entry name" value="HisK_dim/P_dom"/>
</dbReference>
<dbReference type="Pfam" id="PF07494">
    <property type="entry name" value="Reg_prop"/>
    <property type="match status" value="7"/>
</dbReference>
<dbReference type="PANTHER" id="PTHR43547">
    <property type="entry name" value="TWO-COMPONENT HISTIDINE KINASE"/>
    <property type="match status" value="1"/>
</dbReference>
<dbReference type="InterPro" id="IPR003594">
    <property type="entry name" value="HATPase_dom"/>
</dbReference>
<dbReference type="Pfam" id="PF07495">
    <property type="entry name" value="Y_Y_Y"/>
    <property type="match status" value="1"/>
</dbReference>
<evidence type="ECO:0000313" key="8">
    <source>
        <dbReference type="Proteomes" id="UP000266389"/>
    </source>
</evidence>
<dbReference type="SMART" id="SM00387">
    <property type="entry name" value="HATPase_c"/>
    <property type="match status" value="1"/>
</dbReference>
<dbReference type="EMBL" id="PHFL01000007">
    <property type="protein sequence ID" value="RFM25248.1"/>
    <property type="molecule type" value="Genomic_DNA"/>
</dbReference>
<dbReference type="InterPro" id="IPR013783">
    <property type="entry name" value="Ig-like_fold"/>
</dbReference>
<protein>
    <recommendedName>
        <fullName evidence="2">histidine kinase</fullName>
        <ecNumber evidence="2">2.7.13.3</ecNumber>
    </recommendedName>
</protein>
<evidence type="ECO:0000256" key="1">
    <source>
        <dbReference type="ARBA" id="ARBA00000085"/>
    </source>
</evidence>
<name>A0A395M4V9_9BACT</name>
<dbReference type="SMART" id="SM00388">
    <property type="entry name" value="HisKA"/>
    <property type="match status" value="1"/>
</dbReference>
<dbReference type="FunFam" id="3.30.565.10:FF:000006">
    <property type="entry name" value="Sensor histidine kinase WalK"/>
    <property type="match status" value="1"/>
</dbReference>
<dbReference type="InterPro" id="IPR011123">
    <property type="entry name" value="Y_Y_Y"/>
</dbReference>
<dbReference type="InterPro" id="IPR036890">
    <property type="entry name" value="HATPase_C_sf"/>
</dbReference>
<accession>A0A395M4V9</accession>
<dbReference type="SUPFAM" id="SSF63829">
    <property type="entry name" value="Calcium-dependent phosphotriesterase"/>
    <property type="match status" value="3"/>
</dbReference>
<dbReference type="SUPFAM" id="SSF47384">
    <property type="entry name" value="Homodimeric domain of signal transducing histidine kinase"/>
    <property type="match status" value="1"/>
</dbReference>
<dbReference type="PRINTS" id="PR00344">
    <property type="entry name" value="BCTRLSENSOR"/>
</dbReference>
<dbReference type="InterPro" id="IPR036097">
    <property type="entry name" value="HisK_dim/P_sf"/>
</dbReference>
<dbReference type="Gene3D" id="2.130.10.10">
    <property type="entry name" value="YVTN repeat-like/Quinoprotein amine dehydrogenase"/>
    <property type="match status" value="4"/>
</dbReference>
<organism evidence="7 8">
    <name type="scientific">Candidatus Thermochlorobacter aerophilus</name>
    <dbReference type="NCBI Taxonomy" id="1868324"/>
    <lineage>
        <taxon>Bacteria</taxon>
        <taxon>Pseudomonadati</taxon>
        <taxon>Chlorobiota</taxon>
        <taxon>Chlorobiia</taxon>
        <taxon>Chlorobiales</taxon>
        <taxon>Candidatus Thermochlorobacteriaceae</taxon>
        <taxon>Candidatus Thermochlorobacter</taxon>
    </lineage>
</organism>
<gene>
    <name evidence="7" type="ORF">D0433_01080</name>
</gene>
<comment type="caution">
    <text evidence="7">The sequence shown here is derived from an EMBL/GenBank/DDBJ whole genome shotgun (WGS) entry which is preliminary data.</text>
</comment>
<evidence type="ECO:0000256" key="4">
    <source>
        <dbReference type="ARBA" id="ARBA00022679"/>
    </source>
</evidence>
<dbReference type="InterPro" id="IPR011110">
    <property type="entry name" value="Reg_prop"/>
</dbReference>
<dbReference type="InterPro" id="IPR004358">
    <property type="entry name" value="Sig_transdc_His_kin-like_C"/>
</dbReference>
<dbReference type="CDD" id="cd00082">
    <property type="entry name" value="HisKA"/>
    <property type="match status" value="1"/>
</dbReference>
<dbReference type="Gene3D" id="2.60.40.10">
    <property type="entry name" value="Immunoglobulins"/>
    <property type="match status" value="1"/>
</dbReference>
<dbReference type="PROSITE" id="PS50109">
    <property type="entry name" value="HIS_KIN"/>
    <property type="match status" value="1"/>
</dbReference>
<proteinExistence type="predicted"/>
<dbReference type="Gene3D" id="1.10.287.130">
    <property type="match status" value="1"/>
</dbReference>
<evidence type="ECO:0000313" key="7">
    <source>
        <dbReference type="EMBL" id="RFM25248.1"/>
    </source>
</evidence>
<evidence type="ECO:0000256" key="3">
    <source>
        <dbReference type="ARBA" id="ARBA00022553"/>
    </source>
</evidence>
<dbReference type="Pfam" id="PF00512">
    <property type="entry name" value="HisKA"/>
    <property type="match status" value="1"/>
</dbReference>
<evidence type="ECO:0000259" key="6">
    <source>
        <dbReference type="PROSITE" id="PS50109"/>
    </source>
</evidence>
<dbReference type="InterPro" id="IPR015943">
    <property type="entry name" value="WD40/YVTN_repeat-like_dom_sf"/>
</dbReference>
<dbReference type="Proteomes" id="UP000266389">
    <property type="component" value="Unassembled WGS sequence"/>
</dbReference>
<sequence>MLYGKFWRLDVHLKIAWGRIAPLALLSLWLSLGRATPLFALDPQKSFAQYIHEVWQREQGLPSNAILSIFQASDGYIWIGTFDGIARFDGASFTIFRTANTPELKSNGVWSIRQSADGSLWFGTNGGGVMQLKDGRFKTYTIQDGLPSNVVHHMCPDRAGGMWFATRNGIAHYTDGKIIAYHLPGDVQQNAVNCVLLDREGTLWIGSVGGLWSFKDGVFKHFTEADGFVPGSIWTIAEDSLTQSLWLGSGDCGLFRYQNGKFTLYTTADGLPHNRVLSILVDKNGILWIGTYNGGICRLRLNRGKSEFDSFSKKDGLTDNQIQSLALDREGSLWVGTYRGGLNRFKDGKFLIYTSKQGLVDDIVYGVYEDRDGSYWIATAGGVSHLVNGKFINYTPADGLPNDLVRGITRTRSNQLYFATYSGLCRYENSRFKIFSTGSGAGDRLRTVYEDSRGRLWTGGVGGLYRLINDSLYPVQPTNLSDFTRHSITFIYESHDHCIWFGTDGNGIGCLIDDSLVTYTLKDSLAAGVVFCALEQPDGSMLFGTNAGISRLKHGKITNLPPSQVLFAQSAFFLALDSLGNLWTGSNDGVYALSIQDLNEVLDGKRALLAVKKFDRSDGMTTSEVTGACMPVRINTRGELWIPTGKGLVIINPYNIKYNTLVPAVKIEQVRADQTFISNPTDNMSFPPSVQRFDFHYTALSFLAPEKVQFRVKLDGFDHDWIDMGDAREITYTNLPPKVYTFHVKACNNDGVWNEAGASFTFRVEPHFYQTPWFIGLSALSLALAGFGIWSWRVRQLSLKQEELCKLVAERTRDLQLEKENSERQRQIAEQASEFKTELIGVAANELRTPLKSISELTSMLLNGEVPPHLQVQYLNIIRDLAHRMTVTIDKLLDSNLIGVDSLLLRKRDVSLKGLVELAVLRHQDLAAKKMQRIELHVESDATVYGDEDRLTEMVGQLISNAIKYSPFGARIWVYVRQDHRVGRIEVRDEGQGLSEEDKFLMFRKFQRLSAQPTGGETSVGLGLALVKRIVDLHNGKVWAESPGKGQGATFIVELPLVDVPATTPQTNS</sequence>
<keyword evidence="3" id="KW-0597">Phosphoprotein</keyword>
<evidence type="ECO:0000256" key="5">
    <source>
        <dbReference type="ARBA" id="ARBA00022777"/>
    </source>
</evidence>
<keyword evidence="5" id="KW-0418">Kinase</keyword>